<dbReference type="AlphaFoldDB" id="A0A437AJT0"/>
<gene>
    <name evidence="1" type="ORF">TUBRATIS_21180</name>
</gene>
<accession>A0A437AJT0</accession>
<name>A0A437AJT0_9MICR</name>
<dbReference type="EMBL" id="RCSS01000525">
    <property type="protein sequence ID" value="RVD91431.1"/>
    <property type="molecule type" value="Genomic_DNA"/>
</dbReference>
<reference evidence="1 2" key="1">
    <citation type="submission" date="2018-10" db="EMBL/GenBank/DDBJ databases">
        <title>Draft genome sequence of the microsporidian Tubulinosema ratisbonensis.</title>
        <authorList>
            <person name="Polonais V."/>
            <person name="Peyretaillade E."/>
            <person name="Niehus S."/>
            <person name="Wawrzyniak I."/>
            <person name="Franchet A."/>
            <person name="Gaspin C."/>
            <person name="Reichstadt M."/>
            <person name="Belser C."/>
            <person name="Labadie K."/>
            <person name="Delbac F."/>
            <person name="Ferrandon D."/>
        </authorList>
    </citation>
    <scope>NUCLEOTIDE SEQUENCE [LARGE SCALE GENOMIC DNA]</scope>
    <source>
        <strain evidence="1 2">Franzen</strain>
    </source>
</reference>
<evidence type="ECO:0000313" key="1">
    <source>
        <dbReference type="EMBL" id="RVD91431.1"/>
    </source>
</evidence>
<proteinExistence type="predicted"/>
<organism evidence="1 2">
    <name type="scientific">Tubulinosema ratisbonensis</name>
    <dbReference type="NCBI Taxonomy" id="291195"/>
    <lineage>
        <taxon>Eukaryota</taxon>
        <taxon>Fungi</taxon>
        <taxon>Fungi incertae sedis</taxon>
        <taxon>Microsporidia</taxon>
        <taxon>Tubulinosematoidea</taxon>
        <taxon>Tubulinosematidae</taxon>
        <taxon>Tubulinosema</taxon>
    </lineage>
</organism>
<comment type="caution">
    <text evidence="1">The sequence shown here is derived from an EMBL/GenBank/DDBJ whole genome shotgun (WGS) entry which is preliminary data.</text>
</comment>
<protein>
    <submittedName>
        <fullName evidence="1">Uncharacterized protein</fullName>
    </submittedName>
</protein>
<keyword evidence="2" id="KW-1185">Reference proteome</keyword>
<dbReference type="VEuPathDB" id="MicrosporidiaDB:TUBRATIS_21180"/>
<sequence length="192" mass="22913">MFFFLKKYKLTFFTLNMAFQDRDTFNVDVKSLILKFESPQQKKKSQTHCVIVEKESVKKENLEDEFIVTTSFVDRFKEIKNMFEQNIVSLKHEKQPKEEIIKASEEISVIKKKFENSQNDQSVDEGKKDVQIDKEETMIENEQSNSSVKYIEEPKKDLTFIMVRKQKKKSKRNKIKEDIQKKTVKRDVTLKQ</sequence>
<dbReference type="Proteomes" id="UP000282876">
    <property type="component" value="Unassembled WGS sequence"/>
</dbReference>
<evidence type="ECO:0000313" key="2">
    <source>
        <dbReference type="Proteomes" id="UP000282876"/>
    </source>
</evidence>